<dbReference type="RefSeq" id="WP_230757411.1">
    <property type="nucleotide sequence ID" value="NZ_JAINWA010000003.1"/>
</dbReference>
<evidence type="ECO:0000259" key="5">
    <source>
        <dbReference type="PROSITE" id="PS51762"/>
    </source>
</evidence>
<dbReference type="InterPro" id="IPR050546">
    <property type="entry name" value="Glycosyl_Hydrlase_16"/>
</dbReference>
<feature type="signal peptide" evidence="4">
    <location>
        <begin position="1"/>
        <end position="19"/>
    </location>
</feature>
<name>A0AAE3EJZ3_9SPIR</name>
<comment type="caution">
    <text evidence="6">The sequence shown here is derived from an EMBL/GenBank/DDBJ whole genome shotgun (WGS) entry which is preliminary data.</text>
</comment>
<dbReference type="GO" id="GO:0004553">
    <property type="term" value="F:hydrolase activity, hydrolyzing O-glycosyl compounds"/>
    <property type="evidence" value="ECO:0007669"/>
    <property type="project" value="InterPro"/>
</dbReference>
<dbReference type="SUPFAM" id="SSF49785">
    <property type="entry name" value="Galactose-binding domain-like"/>
    <property type="match status" value="1"/>
</dbReference>
<dbReference type="Proteomes" id="UP001198163">
    <property type="component" value="Unassembled WGS sequence"/>
</dbReference>
<comment type="similarity">
    <text evidence="1">Belongs to the glycosyl hydrolase 16 family.</text>
</comment>
<dbReference type="SUPFAM" id="SSF49899">
    <property type="entry name" value="Concanavalin A-like lectins/glucanases"/>
    <property type="match status" value="1"/>
</dbReference>
<dbReference type="Pfam" id="PF02018">
    <property type="entry name" value="CBM_4_9"/>
    <property type="match status" value="1"/>
</dbReference>
<dbReference type="EMBL" id="JAINWA010000003">
    <property type="protein sequence ID" value="MCD1655726.1"/>
    <property type="molecule type" value="Genomic_DNA"/>
</dbReference>
<protein>
    <submittedName>
        <fullName evidence="6">Family 16 glycosylhydrolase</fullName>
    </submittedName>
</protein>
<keyword evidence="7" id="KW-1185">Reference proteome</keyword>
<gene>
    <name evidence="6" type="ORF">K7J14_13595</name>
</gene>
<feature type="compositionally biased region" description="Acidic residues" evidence="3">
    <location>
        <begin position="36"/>
        <end position="52"/>
    </location>
</feature>
<keyword evidence="4" id="KW-0732">Signal</keyword>
<proteinExistence type="inferred from homology"/>
<dbReference type="Pfam" id="PF00722">
    <property type="entry name" value="Glyco_hydro_16"/>
    <property type="match status" value="1"/>
</dbReference>
<dbReference type="PROSITE" id="PS51762">
    <property type="entry name" value="GH16_2"/>
    <property type="match status" value="1"/>
</dbReference>
<evidence type="ECO:0000313" key="6">
    <source>
        <dbReference type="EMBL" id="MCD1655726.1"/>
    </source>
</evidence>
<reference evidence="6" key="1">
    <citation type="submission" date="2021-08" db="EMBL/GenBank/DDBJ databases">
        <title>Comparative analyses of Brucepasteria parasyntrophica and Teretinema zuelzerae.</title>
        <authorList>
            <person name="Song Y."/>
            <person name="Brune A."/>
        </authorList>
    </citation>
    <scope>NUCLEOTIDE SEQUENCE</scope>
    <source>
        <strain evidence="6">DSM 1903</strain>
    </source>
</reference>
<evidence type="ECO:0000256" key="3">
    <source>
        <dbReference type="SAM" id="MobiDB-lite"/>
    </source>
</evidence>
<evidence type="ECO:0000256" key="1">
    <source>
        <dbReference type="ARBA" id="ARBA00006865"/>
    </source>
</evidence>
<accession>A0AAE3EJZ3</accession>
<evidence type="ECO:0000256" key="4">
    <source>
        <dbReference type="SAM" id="SignalP"/>
    </source>
</evidence>
<dbReference type="Gene3D" id="2.60.120.200">
    <property type="match status" value="1"/>
</dbReference>
<dbReference type="AlphaFoldDB" id="A0AAE3EJZ3"/>
<dbReference type="Gene3D" id="2.60.120.260">
    <property type="entry name" value="Galactose-binding domain-like"/>
    <property type="match status" value="1"/>
</dbReference>
<feature type="region of interest" description="Disordered" evidence="3">
    <location>
        <begin position="30"/>
        <end position="54"/>
    </location>
</feature>
<feature type="domain" description="GH16" evidence="5">
    <location>
        <begin position="161"/>
        <end position="497"/>
    </location>
</feature>
<dbReference type="InterPro" id="IPR003305">
    <property type="entry name" value="CenC_carb-bd"/>
</dbReference>
<dbReference type="PANTHER" id="PTHR10963:SF55">
    <property type="entry name" value="GLYCOSIDE HYDROLASE FAMILY 16 PROTEIN"/>
    <property type="match status" value="1"/>
</dbReference>
<dbReference type="PANTHER" id="PTHR10963">
    <property type="entry name" value="GLYCOSYL HYDROLASE-RELATED"/>
    <property type="match status" value="1"/>
</dbReference>
<dbReference type="CDD" id="cd08023">
    <property type="entry name" value="GH16_laminarinase_like"/>
    <property type="match status" value="1"/>
</dbReference>
<evidence type="ECO:0000313" key="7">
    <source>
        <dbReference type="Proteomes" id="UP001198163"/>
    </source>
</evidence>
<dbReference type="InterPro" id="IPR000757">
    <property type="entry name" value="Beta-glucanase-like"/>
</dbReference>
<organism evidence="6 7">
    <name type="scientific">Teretinema zuelzerae</name>
    <dbReference type="NCBI Taxonomy" id="156"/>
    <lineage>
        <taxon>Bacteria</taxon>
        <taxon>Pseudomonadati</taxon>
        <taxon>Spirochaetota</taxon>
        <taxon>Spirochaetia</taxon>
        <taxon>Spirochaetales</taxon>
        <taxon>Treponemataceae</taxon>
        <taxon>Teretinema</taxon>
    </lineage>
</organism>
<dbReference type="InterPro" id="IPR013320">
    <property type="entry name" value="ConA-like_dom_sf"/>
</dbReference>
<feature type="chain" id="PRO_5041970912" evidence="4">
    <location>
        <begin position="20"/>
        <end position="497"/>
    </location>
</feature>
<dbReference type="InterPro" id="IPR008979">
    <property type="entry name" value="Galactose-bd-like_sf"/>
</dbReference>
<evidence type="ECO:0000256" key="2">
    <source>
        <dbReference type="ARBA" id="ARBA00022801"/>
    </source>
</evidence>
<sequence length="497" mass="54765">MKRKSILFTCLTAASVFFALMPIAGCDFGSNTTDTETPDPDDPADPDPEEPVETERIENGDFADGFVLPWSAWNGEGGASTQTVTGGELVVTVTAPGTQPYSVQIFQDGLSIPDGEQTVSFRAKAAEPRMLRVQIGKGLSADPWFVEFMPVKSFDLTIEWQDFSFTFNKSNSTYSDGKLVFELGTMTGEGTLATDIYIDDVSLVNLDSGTPVETPGEFVYPAVNADSWTPGDGWTLSWQDEFNDGAFDTNTWTRQTMLNPPNNEWQQYFGGTSNDNACEEDGYMVLKASMNGTAHGDNQYKSARVISNPGGQDGSSSAEGKTFLYGKIAARIQLPYGKGIWPAFWMLGDNINETGGDTTWPECGEIDILETGAKDDPAYGQGTTHGTLHHDPTVENITNDWNNLYLPSAKHTLPGGKFFAENFHVFEIEWDESKIVWKLDGAKIGEQSISEAGRSEFHKPFYVLFNIAVGGDFTSTPDSTTHFPQYMYIDWIRHYTK</sequence>
<dbReference type="GO" id="GO:0005975">
    <property type="term" value="P:carbohydrate metabolic process"/>
    <property type="evidence" value="ECO:0007669"/>
    <property type="project" value="InterPro"/>
</dbReference>
<keyword evidence="2" id="KW-0378">Hydrolase</keyword>